<evidence type="ECO:0000313" key="2">
    <source>
        <dbReference type="EMBL" id="PVH94487.1"/>
    </source>
</evidence>
<name>A0A2V1D8M4_9PLEO</name>
<dbReference type="EMBL" id="KZ805532">
    <property type="protein sequence ID" value="PVH94487.1"/>
    <property type="molecule type" value="Genomic_DNA"/>
</dbReference>
<keyword evidence="1" id="KW-0812">Transmembrane</keyword>
<sequence>VLLRVFLFFIFISIGDDPFSSRLVYFLVVLRINKDIGRLRTAKNYLYILTSIIYYIRVITVEALLLSATRRK</sequence>
<dbReference type="OrthoDB" id="3943268at2759"/>
<reference evidence="2 3" key="1">
    <citation type="journal article" date="2018" name="Sci. Rep.">
        <title>Comparative genomics provides insights into the lifestyle and reveals functional heterogeneity of dark septate endophytic fungi.</title>
        <authorList>
            <person name="Knapp D.G."/>
            <person name="Nemeth J.B."/>
            <person name="Barry K."/>
            <person name="Hainaut M."/>
            <person name="Henrissat B."/>
            <person name="Johnson J."/>
            <person name="Kuo A."/>
            <person name="Lim J.H.P."/>
            <person name="Lipzen A."/>
            <person name="Nolan M."/>
            <person name="Ohm R.A."/>
            <person name="Tamas L."/>
            <person name="Grigoriev I.V."/>
            <person name="Spatafora J.W."/>
            <person name="Nagy L.G."/>
            <person name="Kovacs G.M."/>
        </authorList>
    </citation>
    <scope>NUCLEOTIDE SEQUENCE [LARGE SCALE GENOMIC DNA]</scope>
    <source>
        <strain evidence="2 3">DSE2036</strain>
    </source>
</reference>
<dbReference type="AlphaFoldDB" id="A0A2V1D8M4"/>
<dbReference type="Proteomes" id="UP000244855">
    <property type="component" value="Unassembled WGS sequence"/>
</dbReference>
<proteinExistence type="predicted"/>
<protein>
    <submittedName>
        <fullName evidence="2">Uncharacterized protein</fullName>
    </submittedName>
</protein>
<keyword evidence="1" id="KW-0472">Membrane</keyword>
<evidence type="ECO:0000313" key="3">
    <source>
        <dbReference type="Proteomes" id="UP000244855"/>
    </source>
</evidence>
<gene>
    <name evidence="2" type="ORF">DM02DRAFT_539326</name>
</gene>
<organism evidence="2 3">
    <name type="scientific">Periconia macrospinosa</name>
    <dbReference type="NCBI Taxonomy" id="97972"/>
    <lineage>
        <taxon>Eukaryota</taxon>
        <taxon>Fungi</taxon>
        <taxon>Dikarya</taxon>
        <taxon>Ascomycota</taxon>
        <taxon>Pezizomycotina</taxon>
        <taxon>Dothideomycetes</taxon>
        <taxon>Pleosporomycetidae</taxon>
        <taxon>Pleosporales</taxon>
        <taxon>Massarineae</taxon>
        <taxon>Periconiaceae</taxon>
        <taxon>Periconia</taxon>
    </lineage>
</organism>
<feature type="transmembrane region" description="Helical" evidence="1">
    <location>
        <begin position="6"/>
        <end position="32"/>
    </location>
</feature>
<keyword evidence="1" id="KW-1133">Transmembrane helix</keyword>
<feature type="non-terminal residue" evidence="2">
    <location>
        <position position="1"/>
    </location>
</feature>
<accession>A0A2V1D8M4</accession>
<evidence type="ECO:0000256" key="1">
    <source>
        <dbReference type="SAM" id="Phobius"/>
    </source>
</evidence>
<keyword evidence="3" id="KW-1185">Reference proteome</keyword>
<feature type="transmembrane region" description="Helical" evidence="1">
    <location>
        <begin position="44"/>
        <end position="66"/>
    </location>
</feature>